<dbReference type="InterPro" id="IPR015660">
    <property type="entry name" value="MASH1/Ascl1a-like"/>
</dbReference>
<dbReference type="AlphaFoldDB" id="A0AAV3R912"/>
<comment type="caution">
    <text evidence="2">The sequence shown here is derived from an EMBL/GenBank/DDBJ whole genome shotgun (WGS) entry which is preliminary data.</text>
</comment>
<name>A0AAV3R912_LITER</name>
<keyword evidence="3" id="KW-1185">Reference proteome</keyword>
<proteinExistence type="predicted"/>
<dbReference type="GO" id="GO:0090575">
    <property type="term" value="C:RNA polymerase II transcription regulator complex"/>
    <property type="evidence" value="ECO:0007669"/>
    <property type="project" value="TreeGrafter"/>
</dbReference>
<dbReference type="PANTHER" id="PTHR13935:SF90">
    <property type="entry name" value="TRANSCRIPTION FACTOR BHLH162"/>
    <property type="match status" value="1"/>
</dbReference>
<dbReference type="Proteomes" id="UP001454036">
    <property type="component" value="Unassembled WGS sequence"/>
</dbReference>
<evidence type="ECO:0000313" key="2">
    <source>
        <dbReference type="EMBL" id="GAA0172810.1"/>
    </source>
</evidence>
<dbReference type="GO" id="GO:0000981">
    <property type="term" value="F:DNA-binding transcription factor activity, RNA polymerase II-specific"/>
    <property type="evidence" value="ECO:0007669"/>
    <property type="project" value="TreeGrafter"/>
</dbReference>
<organism evidence="2 3">
    <name type="scientific">Lithospermum erythrorhizon</name>
    <name type="common">Purple gromwell</name>
    <name type="synonym">Lithospermum officinale var. erythrorhizon</name>
    <dbReference type="NCBI Taxonomy" id="34254"/>
    <lineage>
        <taxon>Eukaryota</taxon>
        <taxon>Viridiplantae</taxon>
        <taxon>Streptophyta</taxon>
        <taxon>Embryophyta</taxon>
        <taxon>Tracheophyta</taxon>
        <taxon>Spermatophyta</taxon>
        <taxon>Magnoliopsida</taxon>
        <taxon>eudicotyledons</taxon>
        <taxon>Gunneridae</taxon>
        <taxon>Pentapetalae</taxon>
        <taxon>asterids</taxon>
        <taxon>lamiids</taxon>
        <taxon>Boraginales</taxon>
        <taxon>Boraginaceae</taxon>
        <taxon>Boraginoideae</taxon>
        <taxon>Lithospermeae</taxon>
        <taxon>Lithospermum</taxon>
    </lineage>
</organism>
<dbReference type="PANTHER" id="PTHR13935">
    <property type="entry name" value="ACHAETE-SCUTE TRANSCRIPTION FACTOR-RELATED"/>
    <property type="match status" value="1"/>
</dbReference>
<dbReference type="EMBL" id="BAABME010008292">
    <property type="protein sequence ID" value="GAA0172810.1"/>
    <property type="molecule type" value="Genomic_DNA"/>
</dbReference>
<reference evidence="2 3" key="1">
    <citation type="submission" date="2024-01" db="EMBL/GenBank/DDBJ databases">
        <title>The complete chloroplast genome sequence of Lithospermum erythrorhizon: insights into the phylogenetic relationship among Boraginaceae species and the maternal lineages of purple gromwells.</title>
        <authorList>
            <person name="Okada T."/>
            <person name="Watanabe K."/>
        </authorList>
    </citation>
    <scope>NUCLEOTIDE SEQUENCE [LARGE SCALE GENOMIC DNA]</scope>
</reference>
<evidence type="ECO:0000313" key="3">
    <source>
        <dbReference type="Proteomes" id="UP001454036"/>
    </source>
</evidence>
<accession>A0AAV3R912</accession>
<sequence>MGWRRVGGGGGVGVFQEAVTLPDQLEQAENYIKKLRSNLEQMKQKKERLLSSEENQDFSYYSNLKKGETSEVDFPKIEIYEKGSVLEVILITRMNYQFIFSETIRILHEEGVEVVNASFSVFDGIVFHTIHSKVGEVGMDNAIRTTRISERLKNFVYGSRLVIIRM</sequence>
<keyword evidence="1" id="KW-0175">Coiled coil</keyword>
<gene>
    <name evidence="2" type="ORF">LIER_26557</name>
</gene>
<feature type="coiled-coil region" evidence="1">
    <location>
        <begin position="25"/>
        <end position="56"/>
    </location>
</feature>
<dbReference type="GO" id="GO:0000977">
    <property type="term" value="F:RNA polymerase II transcription regulatory region sequence-specific DNA binding"/>
    <property type="evidence" value="ECO:0007669"/>
    <property type="project" value="TreeGrafter"/>
</dbReference>
<evidence type="ECO:0000256" key="1">
    <source>
        <dbReference type="SAM" id="Coils"/>
    </source>
</evidence>
<protein>
    <submittedName>
        <fullName evidence="2">Uncharacterized protein</fullName>
    </submittedName>
</protein>